<dbReference type="EMBL" id="BMWE01000003">
    <property type="protein sequence ID" value="GGY11511.1"/>
    <property type="molecule type" value="Genomic_DNA"/>
</dbReference>
<accession>A0ABQ2ZDG1</accession>
<feature type="compositionally biased region" description="Basic and acidic residues" evidence="1">
    <location>
        <begin position="106"/>
        <end position="115"/>
    </location>
</feature>
<sequence>MTRTARTAAVLTGSGSLRRRAGSSTHRGRLDRCSRGSRAFPPAPGASYRSAVPITLSLPTASRPLPLASEDPRSPVAALLALYYAAQVRDAAPVADSAPISYGEGRATHHEDSQRTKNFSQPPK</sequence>
<comment type="caution">
    <text evidence="2">The sequence shown here is derived from an EMBL/GenBank/DDBJ whole genome shotgun (WGS) entry which is preliminary data.</text>
</comment>
<reference evidence="3" key="1">
    <citation type="journal article" date="2019" name="Int. J. Syst. Evol. Microbiol.">
        <title>The Global Catalogue of Microorganisms (GCM) 10K type strain sequencing project: providing services to taxonomists for standard genome sequencing and annotation.</title>
        <authorList>
            <consortium name="The Broad Institute Genomics Platform"/>
            <consortium name="The Broad Institute Genome Sequencing Center for Infectious Disease"/>
            <person name="Wu L."/>
            <person name="Ma J."/>
        </authorList>
    </citation>
    <scope>NUCLEOTIDE SEQUENCE [LARGE SCALE GENOMIC DNA]</scope>
    <source>
        <strain evidence="3">JCM 4957</strain>
    </source>
</reference>
<organism evidence="2 3">
    <name type="scientific">Streptomyces djakartensis</name>
    <dbReference type="NCBI Taxonomy" id="68193"/>
    <lineage>
        <taxon>Bacteria</taxon>
        <taxon>Bacillati</taxon>
        <taxon>Actinomycetota</taxon>
        <taxon>Actinomycetes</taxon>
        <taxon>Kitasatosporales</taxon>
        <taxon>Streptomycetaceae</taxon>
        <taxon>Streptomyces</taxon>
    </lineage>
</organism>
<protein>
    <submittedName>
        <fullName evidence="2">Uncharacterized protein</fullName>
    </submittedName>
</protein>
<gene>
    <name evidence="2" type="ORF">GCM10010384_15840</name>
</gene>
<feature type="region of interest" description="Disordered" evidence="1">
    <location>
        <begin position="1"/>
        <end position="46"/>
    </location>
</feature>
<feature type="compositionally biased region" description="Basic residues" evidence="1">
    <location>
        <begin position="17"/>
        <end position="27"/>
    </location>
</feature>
<name>A0ABQ2ZDG1_9ACTN</name>
<feature type="region of interest" description="Disordered" evidence="1">
    <location>
        <begin position="98"/>
        <end position="124"/>
    </location>
</feature>
<evidence type="ECO:0000313" key="3">
    <source>
        <dbReference type="Proteomes" id="UP000653308"/>
    </source>
</evidence>
<keyword evidence="3" id="KW-1185">Reference proteome</keyword>
<evidence type="ECO:0000256" key="1">
    <source>
        <dbReference type="SAM" id="MobiDB-lite"/>
    </source>
</evidence>
<proteinExistence type="predicted"/>
<dbReference type="Proteomes" id="UP000653308">
    <property type="component" value="Unassembled WGS sequence"/>
</dbReference>
<evidence type="ECO:0000313" key="2">
    <source>
        <dbReference type="EMBL" id="GGY11511.1"/>
    </source>
</evidence>